<evidence type="ECO:0000256" key="3">
    <source>
        <dbReference type="ARBA" id="ARBA00022553"/>
    </source>
</evidence>
<keyword evidence="9" id="KW-0175">Coiled coil</keyword>
<reference evidence="13 14" key="1">
    <citation type="submission" date="2019-03" db="EMBL/GenBank/DDBJ databases">
        <title>Genomic Encyclopedia of Type Strains, Phase IV (KMG-IV): sequencing the most valuable type-strain genomes for metagenomic binning, comparative biology and taxonomic classification.</title>
        <authorList>
            <person name="Goeker M."/>
        </authorList>
    </citation>
    <scope>NUCLEOTIDE SEQUENCE [LARGE SCALE GENOMIC DNA]</scope>
    <source>
        <strain evidence="13 14">DSM 103428</strain>
    </source>
</reference>
<evidence type="ECO:0000256" key="6">
    <source>
        <dbReference type="ARBA" id="ARBA00022777"/>
    </source>
</evidence>
<dbReference type="SUPFAM" id="SSF47384">
    <property type="entry name" value="Homodimeric domain of signal transducing histidine kinase"/>
    <property type="match status" value="1"/>
</dbReference>
<dbReference type="InterPro" id="IPR004358">
    <property type="entry name" value="Sig_transdc_His_kin-like_C"/>
</dbReference>
<dbReference type="EMBL" id="SMGK01000002">
    <property type="protein sequence ID" value="TCK73736.1"/>
    <property type="molecule type" value="Genomic_DNA"/>
</dbReference>
<dbReference type="SUPFAM" id="SSF55874">
    <property type="entry name" value="ATPase domain of HSP90 chaperone/DNA topoisomerase II/histidine kinase"/>
    <property type="match status" value="1"/>
</dbReference>
<evidence type="ECO:0000256" key="10">
    <source>
        <dbReference type="SAM" id="Phobius"/>
    </source>
</evidence>
<sequence>MRLKSKIVAAITGLVFVVSSFLSWLYLSALLKQHIEQSYSATDVIAHQMLFALRESIANGLNNRKVDTNDPAAFRIAVADALRKDPGLNALMNSIISYSPTVFDVSIADKSGRALLSTDPTQQDQLLPTRPEYGALLNVSPISTLEVLLGPPRVYDLSLGLDLNRQRFLTVHIGIRTTLLRNAFEPWLVEAMWVTSLVILSSLAVSAFLANLALKPLEDISRRLDLLQSEGKMQSEAEPDESVDTVAQVSHKIERIGRRMRNVEEVFSALKENLDQILSNLQDGMMLFTRDARAVLISSSVERFLGRDRDQMFGATIHEIFNRGTILGRTIRQAFDAGISLVQEEVTTETGRRVEVSLDFIYDENSAGGLGALLTLHDLESLREIENELELSRRMAAIGRLTSGVGHEVKNPINAIVVHLELLRNKMSAEDSASLRHLEIIQSEIERLDRVVQTLVDFSRPVELRLQDHDLRAVLSSVLTLASAELETMGIEVASTLPERMVLVKVDGDLLRQALLNIVLNGAQAMQNGGRLEVLLAEDARWAVLSISDQGEGIATDVLPKIFDLYFTTKKTGSGIGLAMTYRIVQLHNGKIDVESHVGRGTKFTLRIPINSDTRQRGQLETATTLLEEQQG</sequence>
<evidence type="ECO:0000259" key="11">
    <source>
        <dbReference type="PROSITE" id="PS50109"/>
    </source>
</evidence>
<feature type="domain" description="PAS" evidence="12">
    <location>
        <begin position="270"/>
        <end position="322"/>
    </location>
</feature>
<comment type="caution">
    <text evidence="13">The sequence shown here is derived from an EMBL/GenBank/DDBJ whole genome shotgun (WGS) entry which is preliminary data.</text>
</comment>
<keyword evidence="7" id="KW-0067">ATP-binding</keyword>
<dbReference type="Gene3D" id="3.30.450.20">
    <property type="entry name" value="PAS domain"/>
    <property type="match status" value="1"/>
</dbReference>
<dbReference type="Gene3D" id="1.10.287.130">
    <property type="match status" value="1"/>
</dbReference>
<evidence type="ECO:0000259" key="12">
    <source>
        <dbReference type="PROSITE" id="PS50112"/>
    </source>
</evidence>
<feature type="coiled-coil region" evidence="9">
    <location>
        <begin position="253"/>
        <end position="280"/>
    </location>
</feature>
<dbReference type="GO" id="GO:0000155">
    <property type="term" value="F:phosphorelay sensor kinase activity"/>
    <property type="evidence" value="ECO:0007669"/>
    <property type="project" value="InterPro"/>
</dbReference>
<dbReference type="Pfam" id="PF00512">
    <property type="entry name" value="HisKA"/>
    <property type="match status" value="1"/>
</dbReference>
<evidence type="ECO:0000256" key="2">
    <source>
        <dbReference type="ARBA" id="ARBA00012438"/>
    </source>
</evidence>
<proteinExistence type="predicted"/>
<keyword evidence="6" id="KW-0418">Kinase</keyword>
<dbReference type="NCBIfam" id="TIGR00229">
    <property type="entry name" value="sensory_box"/>
    <property type="match status" value="1"/>
</dbReference>
<dbReference type="SMART" id="SM00388">
    <property type="entry name" value="HisKA"/>
    <property type="match status" value="1"/>
</dbReference>
<evidence type="ECO:0000256" key="1">
    <source>
        <dbReference type="ARBA" id="ARBA00000085"/>
    </source>
</evidence>
<evidence type="ECO:0000313" key="13">
    <source>
        <dbReference type="EMBL" id="TCK73736.1"/>
    </source>
</evidence>
<dbReference type="InterPro" id="IPR036890">
    <property type="entry name" value="HATPase_C_sf"/>
</dbReference>
<dbReference type="SMART" id="SM00091">
    <property type="entry name" value="PAS"/>
    <property type="match status" value="1"/>
</dbReference>
<dbReference type="SUPFAM" id="SSF55785">
    <property type="entry name" value="PYP-like sensor domain (PAS domain)"/>
    <property type="match status" value="1"/>
</dbReference>
<dbReference type="PROSITE" id="PS50109">
    <property type="entry name" value="HIS_KIN"/>
    <property type="match status" value="1"/>
</dbReference>
<dbReference type="AlphaFoldDB" id="A0A4R1L6D7"/>
<organism evidence="13 14">
    <name type="scientific">Acidipila rosea</name>
    <dbReference type="NCBI Taxonomy" id="768535"/>
    <lineage>
        <taxon>Bacteria</taxon>
        <taxon>Pseudomonadati</taxon>
        <taxon>Acidobacteriota</taxon>
        <taxon>Terriglobia</taxon>
        <taxon>Terriglobales</taxon>
        <taxon>Acidobacteriaceae</taxon>
        <taxon>Acidipila</taxon>
    </lineage>
</organism>
<accession>A0A4R1L6D7</accession>
<keyword evidence="5" id="KW-0547">Nucleotide-binding</keyword>
<dbReference type="PANTHER" id="PTHR43065:SF10">
    <property type="entry name" value="PEROXIDE STRESS-ACTIVATED HISTIDINE KINASE MAK3"/>
    <property type="match status" value="1"/>
</dbReference>
<dbReference type="RefSeq" id="WP_131993710.1">
    <property type="nucleotide sequence ID" value="NZ_SMGK01000002.1"/>
</dbReference>
<keyword evidence="14" id="KW-1185">Reference proteome</keyword>
<dbReference type="PROSITE" id="PS50112">
    <property type="entry name" value="PAS"/>
    <property type="match status" value="1"/>
</dbReference>
<evidence type="ECO:0000256" key="7">
    <source>
        <dbReference type="ARBA" id="ARBA00022840"/>
    </source>
</evidence>
<protein>
    <recommendedName>
        <fullName evidence="2">histidine kinase</fullName>
        <ecNumber evidence="2">2.7.13.3</ecNumber>
    </recommendedName>
</protein>
<dbReference type="SMART" id="SM00387">
    <property type="entry name" value="HATPase_c"/>
    <property type="match status" value="1"/>
</dbReference>
<dbReference type="GO" id="GO:0005524">
    <property type="term" value="F:ATP binding"/>
    <property type="evidence" value="ECO:0007669"/>
    <property type="project" value="UniProtKB-KW"/>
</dbReference>
<dbReference type="Proteomes" id="UP000295210">
    <property type="component" value="Unassembled WGS sequence"/>
</dbReference>
<dbReference type="InterPro" id="IPR035965">
    <property type="entry name" value="PAS-like_dom_sf"/>
</dbReference>
<dbReference type="InterPro" id="IPR000014">
    <property type="entry name" value="PAS"/>
</dbReference>
<dbReference type="Gene3D" id="3.30.565.10">
    <property type="entry name" value="Histidine kinase-like ATPase, C-terminal domain"/>
    <property type="match status" value="1"/>
</dbReference>
<dbReference type="CDD" id="cd00082">
    <property type="entry name" value="HisKA"/>
    <property type="match status" value="1"/>
</dbReference>
<name>A0A4R1L6D7_9BACT</name>
<dbReference type="InterPro" id="IPR003661">
    <property type="entry name" value="HisK_dim/P_dom"/>
</dbReference>
<dbReference type="PRINTS" id="PR00344">
    <property type="entry name" value="BCTRLSENSOR"/>
</dbReference>
<evidence type="ECO:0000256" key="8">
    <source>
        <dbReference type="ARBA" id="ARBA00023012"/>
    </source>
</evidence>
<dbReference type="Pfam" id="PF02518">
    <property type="entry name" value="HATPase_c"/>
    <property type="match status" value="1"/>
</dbReference>
<dbReference type="InterPro" id="IPR005467">
    <property type="entry name" value="His_kinase_dom"/>
</dbReference>
<comment type="catalytic activity">
    <reaction evidence="1">
        <text>ATP + protein L-histidine = ADP + protein N-phospho-L-histidine.</text>
        <dbReference type="EC" id="2.7.13.3"/>
    </reaction>
</comment>
<evidence type="ECO:0000256" key="5">
    <source>
        <dbReference type="ARBA" id="ARBA00022741"/>
    </source>
</evidence>
<keyword evidence="4" id="KW-0808">Transferase</keyword>
<keyword evidence="8" id="KW-0902">Two-component regulatory system</keyword>
<keyword evidence="10" id="KW-0472">Membrane</keyword>
<feature type="transmembrane region" description="Helical" evidence="10">
    <location>
        <begin position="7"/>
        <end position="27"/>
    </location>
</feature>
<evidence type="ECO:0000256" key="9">
    <source>
        <dbReference type="SAM" id="Coils"/>
    </source>
</evidence>
<dbReference type="InterPro" id="IPR003594">
    <property type="entry name" value="HATPase_dom"/>
</dbReference>
<feature type="domain" description="Histidine kinase" evidence="11">
    <location>
        <begin position="404"/>
        <end position="612"/>
    </location>
</feature>
<evidence type="ECO:0000256" key="4">
    <source>
        <dbReference type="ARBA" id="ARBA00022679"/>
    </source>
</evidence>
<dbReference type="OrthoDB" id="9815750at2"/>
<dbReference type="EC" id="2.7.13.3" evidence="2"/>
<evidence type="ECO:0000313" key="14">
    <source>
        <dbReference type="Proteomes" id="UP000295210"/>
    </source>
</evidence>
<dbReference type="PANTHER" id="PTHR43065">
    <property type="entry name" value="SENSOR HISTIDINE KINASE"/>
    <property type="match status" value="1"/>
</dbReference>
<gene>
    <name evidence="13" type="ORF">C7378_1350</name>
</gene>
<keyword evidence="10" id="KW-1133">Transmembrane helix</keyword>
<dbReference type="InterPro" id="IPR036097">
    <property type="entry name" value="HisK_dim/P_sf"/>
</dbReference>
<keyword evidence="3" id="KW-0597">Phosphoprotein</keyword>
<keyword evidence="10" id="KW-0812">Transmembrane</keyword>